<proteinExistence type="predicted"/>
<dbReference type="KEGG" id="rub:GBA63_15715"/>
<dbReference type="Pfam" id="PF03551">
    <property type="entry name" value="PadR"/>
    <property type="match status" value="1"/>
</dbReference>
<dbReference type="AlphaFoldDB" id="A0A6G8QBS7"/>
<dbReference type="SUPFAM" id="SSF46785">
    <property type="entry name" value="Winged helix' DNA-binding domain"/>
    <property type="match status" value="1"/>
</dbReference>
<feature type="domain" description="Transcription regulator PadR N-terminal" evidence="1">
    <location>
        <begin position="20"/>
        <end position="89"/>
    </location>
</feature>
<dbReference type="InterPro" id="IPR036390">
    <property type="entry name" value="WH_DNA-bd_sf"/>
</dbReference>
<dbReference type="PANTHER" id="PTHR33169:SF14">
    <property type="entry name" value="TRANSCRIPTIONAL REGULATOR RV3488"/>
    <property type="match status" value="1"/>
</dbReference>
<reference evidence="2 3" key="1">
    <citation type="submission" date="2019-10" db="EMBL/GenBank/DDBJ databases">
        <title>Rubrobacter sp nov SCSIO 52090 isolated from a deep-sea sediment in the South China Sea.</title>
        <authorList>
            <person name="Chen R.W."/>
        </authorList>
    </citation>
    <scope>NUCLEOTIDE SEQUENCE [LARGE SCALE GENOMIC DNA]</scope>
    <source>
        <strain evidence="2 3">SCSIO 52909</strain>
    </source>
</reference>
<protein>
    <recommendedName>
        <fullName evidence="1">Transcription regulator PadR N-terminal domain-containing protein</fullName>
    </recommendedName>
</protein>
<dbReference type="InterPro" id="IPR036388">
    <property type="entry name" value="WH-like_DNA-bd_sf"/>
</dbReference>
<evidence type="ECO:0000313" key="2">
    <source>
        <dbReference type="EMBL" id="QIN83929.1"/>
    </source>
</evidence>
<organism evidence="2 3">
    <name type="scientific">Rubrobacter tropicus</name>
    <dbReference type="NCBI Taxonomy" id="2653851"/>
    <lineage>
        <taxon>Bacteria</taxon>
        <taxon>Bacillati</taxon>
        <taxon>Actinomycetota</taxon>
        <taxon>Rubrobacteria</taxon>
        <taxon>Rubrobacterales</taxon>
        <taxon>Rubrobacteraceae</taxon>
        <taxon>Rubrobacter</taxon>
    </lineage>
</organism>
<dbReference type="EMBL" id="CP045119">
    <property type="protein sequence ID" value="QIN83929.1"/>
    <property type="molecule type" value="Genomic_DNA"/>
</dbReference>
<dbReference type="Gene3D" id="1.10.10.10">
    <property type="entry name" value="Winged helix-like DNA-binding domain superfamily/Winged helix DNA-binding domain"/>
    <property type="match status" value="1"/>
</dbReference>
<evidence type="ECO:0000313" key="3">
    <source>
        <dbReference type="Proteomes" id="UP000501452"/>
    </source>
</evidence>
<dbReference type="InterPro" id="IPR005149">
    <property type="entry name" value="Tscrpt_reg_PadR_N"/>
</dbReference>
<gene>
    <name evidence="2" type="ORF">GBA63_15715</name>
</gene>
<dbReference type="RefSeq" id="WP_166177622.1">
    <property type="nucleotide sequence ID" value="NZ_CP045119.1"/>
</dbReference>
<dbReference type="InterPro" id="IPR052509">
    <property type="entry name" value="Metal_resp_DNA-bind_regulator"/>
</dbReference>
<keyword evidence="3" id="KW-1185">Reference proteome</keyword>
<evidence type="ECO:0000259" key="1">
    <source>
        <dbReference type="Pfam" id="PF03551"/>
    </source>
</evidence>
<sequence length="120" mass="13909">MTVETVRDADVREWLMPFLLLCMRGEDLRGYELMGRVSDLGFGSVRPGEIYRTLRRAEEEGLIFSEHEHLGYLLSRRRYGLTEPGKAYIEFLADFMRSYQREIESFLKAYEGAATRGVCG</sequence>
<dbReference type="PANTHER" id="PTHR33169">
    <property type="entry name" value="PADR-FAMILY TRANSCRIPTIONAL REGULATOR"/>
    <property type="match status" value="1"/>
</dbReference>
<name>A0A6G8QBS7_9ACTN</name>
<accession>A0A6G8QBS7</accession>
<dbReference type="Proteomes" id="UP000501452">
    <property type="component" value="Chromosome"/>
</dbReference>